<evidence type="ECO:0000256" key="6">
    <source>
        <dbReference type="ARBA" id="ARBA00023136"/>
    </source>
</evidence>
<dbReference type="GO" id="GO:0055085">
    <property type="term" value="P:transmembrane transport"/>
    <property type="evidence" value="ECO:0007669"/>
    <property type="project" value="InterPro"/>
</dbReference>
<reference evidence="9 10" key="2">
    <citation type="submission" date="2019-05" db="EMBL/GenBank/DDBJ databases">
        <title>Glycomyces buryatensis sp. nov.</title>
        <authorList>
            <person name="Nikitina E."/>
        </authorList>
    </citation>
    <scope>NUCLEOTIDE SEQUENCE [LARGE SCALE GENOMIC DNA]</scope>
    <source>
        <strain evidence="9 10">18</strain>
    </source>
</reference>
<dbReference type="Proteomes" id="UP000308760">
    <property type="component" value="Unassembled WGS sequence"/>
</dbReference>
<dbReference type="Gene3D" id="1.10.3720.10">
    <property type="entry name" value="MetI-like"/>
    <property type="match status" value="1"/>
</dbReference>
<reference evidence="10" key="1">
    <citation type="submission" date="2019-04" db="EMBL/GenBank/DDBJ databases">
        <title>Nocardioides xinjiangensis sp. nov.</title>
        <authorList>
            <person name="Liu S."/>
        </authorList>
    </citation>
    <scope>NUCLEOTIDE SEQUENCE [LARGE SCALE GENOMIC DNA]</scope>
    <source>
        <strain evidence="10">18</strain>
    </source>
</reference>
<dbReference type="OrthoDB" id="61122at2"/>
<name>A0A4S8PXQ4_9ACTN</name>
<dbReference type="PANTHER" id="PTHR43744">
    <property type="entry name" value="ABC TRANSPORTER PERMEASE PROTEIN MG189-RELATED-RELATED"/>
    <property type="match status" value="1"/>
</dbReference>
<evidence type="ECO:0000256" key="7">
    <source>
        <dbReference type="RuleBase" id="RU363032"/>
    </source>
</evidence>
<dbReference type="Pfam" id="PF00528">
    <property type="entry name" value="BPD_transp_1"/>
    <property type="match status" value="1"/>
</dbReference>
<evidence type="ECO:0000256" key="3">
    <source>
        <dbReference type="ARBA" id="ARBA00022475"/>
    </source>
</evidence>
<gene>
    <name evidence="9" type="ORF">FAB82_21705</name>
</gene>
<evidence type="ECO:0000256" key="5">
    <source>
        <dbReference type="ARBA" id="ARBA00022989"/>
    </source>
</evidence>
<feature type="transmembrane region" description="Helical" evidence="7">
    <location>
        <begin position="152"/>
        <end position="171"/>
    </location>
</feature>
<keyword evidence="5 7" id="KW-1133">Transmembrane helix</keyword>
<dbReference type="InterPro" id="IPR000515">
    <property type="entry name" value="MetI-like"/>
</dbReference>
<keyword evidence="10" id="KW-1185">Reference proteome</keyword>
<feature type="domain" description="ABC transmembrane type-1" evidence="8">
    <location>
        <begin position="84"/>
        <end position="275"/>
    </location>
</feature>
<evidence type="ECO:0000313" key="9">
    <source>
        <dbReference type="EMBL" id="THV36408.1"/>
    </source>
</evidence>
<feature type="transmembrane region" description="Helical" evidence="7">
    <location>
        <begin position="83"/>
        <end position="107"/>
    </location>
</feature>
<dbReference type="AlphaFoldDB" id="A0A4S8PXQ4"/>
<evidence type="ECO:0000259" key="8">
    <source>
        <dbReference type="PROSITE" id="PS50928"/>
    </source>
</evidence>
<evidence type="ECO:0000313" key="10">
    <source>
        <dbReference type="Proteomes" id="UP000308760"/>
    </source>
</evidence>
<feature type="transmembrane region" description="Helical" evidence="7">
    <location>
        <begin position="119"/>
        <end position="140"/>
    </location>
</feature>
<evidence type="ECO:0000256" key="1">
    <source>
        <dbReference type="ARBA" id="ARBA00004651"/>
    </source>
</evidence>
<keyword evidence="4 7" id="KW-0812">Transmembrane</keyword>
<proteinExistence type="inferred from homology"/>
<dbReference type="EMBL" id="STGY01000072">
    <property type="protein sequence ID" value="THV36408.1"/>
    <property type="molecule type" value="Genomic_DNA"/>
</dbReference>
<evidence type="ECO:0000256" key="2">
    <source>
        <dbReference type="ARBA" id="ARBA00022448"/>
    </source>
</evidence>
<dbReference type="InterPro" id="IPR035906">
    <property type="entry name" value="MetI-like_sf"/>
</dbReference>
<keyword evidence="3" id="KW-1003">Cell membrane</keyword>
<dbReference type="SUPFAM" id="SSF161098">
    <property type="entry name" value="MetI-like"/>
    <property type="match status" value="1"/>
</dbReference>
<comment type="caution">
    <text evidence="9">The sequence shown here is derived from an EMBL/GenBank/DDBJ whole genome shotgun (WGS) entry which is preliminary data.</text>
</comment>
<dbReference type="CDD" id="cd06261">
    <property type="entry name" value="TM_PBP2"/>
    <property type="match status" value="1"/>
</dbReference>
<dbReference type="PANTHER" id="PTHR43744:SF12">
    <property type="entry name" value="ABC TRANSPORTER PERMEASE PROTEIN MG189-RELATED"/>
    <property type="match status" value="1"/>
</dbReference>
<evidence type="ECO:0000256" key="4">
    <source>
        <dbReference type="ARBA" id="ARBA00022692"/>
    </source>
</evidence>
<feature type="transmembrane region" description="Helical" evidence="7">
    <location>
        <begin position="21"/>
        <end position="42"/>
    </location>
</feature>
<keyword evidence="6 7" id="KW-0472">Membrane</keyword>
<protein>
    <submittedName>
        <fullName evidence="9">Carbohydrate ABC transporter permease</fullName>
    </submittedName>
</protein>
<sequence>MARLHTSRQSTSQPRTAGPRVGRWLVAVPMAALAIATVYPLVFTANVAMKTRHEYVLDRFSPAEALRWDAFVTAWASADMDRYLANSLIVVSGSVALLLLFGSMAGFALSQLRFRGSRALFLGCLAALFIPFQVIMVPLARTMGQTGLIDTYPGLILAYVAQFLPFTVFLMTSYYSGIPAEIIDAARIDGNSVYGVYGRIMLPLGRPALLSVGILNALFCWNDVLIALLMMPSAEHRTLMVGVTSLRGQYSADIPTFAGGVLIAAVPVLALYLVFQRQIASGVTAGSTKG</sequence>
<comment type="similarity">
    <text evidence="7">Belongs to the binding-protein-dependent transport system permease family.</text>
</comment>
<organism evidence="9 10">
    <name type="scientific">Glycomyces buryatensis</name>
    <dbReference type="NCBI Taxonomy" id="2570927"/>
    <lineage>
        <taxon>Bacteria</taxon>
        <taxon>Bacillati</taxon>
        <taxon>Actinomycetota</taxon>
        <taxon>Actinomycetes</taxon>
        <taxon>Glycomycetales</taxon>
        <taxon>Glycomycetaceae</taxon>
        <taxon>Glycomyces</taxon>
    </lineage>
</organism>
<dbReference type="PROSITE" id="PS50928">
    <property type="entry name" value="ABC_TM1"/>
    <property type="match status" value="1"/>
</dbReference>
<comment type="subcellular location">
    <subcellularLocation>
        <location evidence="1 7">Cell membrane</location>
        <topology evidence="1 7">Multi-pass membrane protein</topology>
    </subcellularLocation>
</comment>
<feature type="transmembrane region" description="Helical" evidence="7">
    <location>
        <begin position="254"/>
        <end position="275"/>
    </location>
</feature>
<keyword evidence="2 7" id="KW-0813">Transport</keyword>
<dbReference type="GO" id="GO:0005886">
    <property type="term" value="C:plasma membrane"/>
    <property type="evidence" value="ECO:0007669"/>
    <property type="project" value="UniProtKB-SubCell"/>
</dbReference>
<feature type="transmembrane region" description="Helical" evidence="7">
    <location>
        <begin position="208"/>
        <end position="234"/>
    </location>
</feature>
<accession>A0A4S8PXQ4</accession>